<evidence type="ECO:0000256" key="7">
    <source>
        <dbReference type="ARBA" id="ARBA00022723"/>
    </source>
</evidence>
<evidence type="ECO:0000256" key="10">
    <source>
        <dbReference type="ARBA" id="ARBA00023002"/>
    </source>
</evidence>
<evidence type="ECO:0000256" key="2">
    <source>
        <dbReference type="ARBA" id="ARBA00004174"/>
    </source>
</evidence>
<proteinExistence type="inferred from homology"/>
<evidence type="ECO:0000256" key="13">
    <source>
        <dbReference type="ARBA" id="ARBA00023136"/>
    </source>
</evidence>
<evidence type="ECO:0000256" key="11">
    <source>
        <dbReference type="ARBA" id="ARBA00023004"/>
    </source>
</evidence>
<comment type="similarity">
    <text evidence="4 16">Belongs to the cytochrome P450 family.</text>
</comment>
<feature type="binding site" description="axial binding residue" evidence="15">
    <location>
        <position position="440"/>
    </location>
    <ligand>
        <name>heme</name>
        <dbReference type="ChEBI" id="CHEBI:30413"/>
    </ligand>
    <ligandPart>
        <name>Fe</name>
        <dbReference type="ChEBI" id="CHEBI:18248"/>
    </ligandPart>
</feature>
<dbReference type="EC" id="1.14.14.1" evidence="5"/>
<protein>
    <recommendedName>
        <fullName evidence="5">unspecific monooxygenase</fullName>
        <ecNumber evidence="5">1.14.14.1</ecNumber>
    </recommendedName>
</protein>
<dbReference type="FunFam" id="1.10.630.10:FF:000042">
    <property type="entry name" value="Cytochrome P450"/>
    <property type="match status" value="1"/>
</dbReference>
<comment type="caution">
    <text evidence="17">The sequence shown here is derived from an EMBL/GenBank/DDBJ whole genome shotgun (WGS) entry which is preliminary data.</text>
</comment>
<dbReference type="PANTHER" id="PTHR24292:SF45">
    <property type="entry name" value="CYTOCHROME P450 6G1-RELATED"/>
    <property type="match status" value="1"/>
</dbReference>
<keyword evidence="8" id="KW-0256">Endoplasmic reticulum</keyword>
<sequence>MFAYLLAVVLVSLLSWVYIRWQNLKQFWAKRGVPYLPPHPIMGSLTFLQKKNPATWMIEMYQQFKTPYIGIWLFWRPALIINSPEIAKNILVKDFPSFRDRFLSSGSSDPIGSLNLFTSNDPLWSSMRRRLTSTFTASKLRNFQPLLNSKSQQLIHRIKNTEDKTKFNLRYLFTDFTTDISATTSFGVETNSTLTGEDPMRTITTAFMEFDFFRGLSWTSIFFFPSLVDIFRFSFFPKWATEYFVKIFKIVCQQRLQENRSNESRDFLDVLMKLKDESAKNNEVIPDDVILAQAAIFLFAGFDTSGSALSFAIYELAYNQEVQDRLYGELKQAKDESPDGQFDMTKLSELTYLNAVFKETLRKYTPMGWLDRIAQEDYKIDEKVTIPAGTPIYVNAIGMHYDEEYYPEPERFNPDRFLPENEAEIKPFTYLPFGEGPRSCIGKRFGQTTVRYGLAYLILNFKIVPVPGAPIPNNVEFEKRGLFLVPGQPLHVDFLPRN</sequence>
<dbReference type="PROSITE" id="PS00086">
    <property type="entry name" value="CYTOCHROME_P450"/>
    <property type="match status" value="1"/>
</dbReference>
<dbReference type="CDD" id="cd11056">
    <property type="entry name" value="CYP6-like"/>
    <property type="match status" value="1"/>
</dbReference>
<evidence type="ECO:0000256" key="9">
    <source>
        <dbReference type="ARBA" id="ARBA00022848"/>
    </source>
</evidence>
<dbReference type="InterPro" id="IPR001128">
    <property type="entry name" value="Cyt_P450"/>
</dbReference>
<evidence type="ECO:0000256" key="3">
    <source>
        <dbReference type="ARBA" id="ARBA00004406"/>
    </source>
</evidence>
<dbReference type="Proteomes" id="UP001497472">
    <property type="component" value="Unassembled WGS sequence"/>
</dbReference>
<comment type="cofactor">
    <cofactor evidence="1 15">
        <name>heme</name>
        <dbReference type="ChEBI" id="CHEBI:30413"/>
    </cofactor>
</comment>
<dbReference type="PRINTS" id="PR00385">
    <property type="entry name" value="P450"/>
</dbReference>
<reference evidence="17 18" key="1">
    <citation type="submission" date="2023-11" db="EMBL/GenBank/DDBJ databases">
        <authorList>
            <person name="Okamura Y."/>
        </authorList>
    </citation>
    <scope>NUCLEOTIDE SEQUENCE [LARGE SCALE GENOMIC DNA]</scope>
</reference>
<accession>A0AAV1JA80</accession>
<dbReference type="PRINTS" id="PR00463">
    <property type="entry name" value="EP450I"/>
</dbReference>
<dbReference type="SUPFAM" id="SSF48264">
    <property type="entry name" value="Cytochrome P450"/>
    <property type="match status" value="1"/>
</dbReference>
<evidence type="ECO:0000256" key="12">
    <source>
        <dbReference type="ARBA" id="ARBA00023033"/>
    </source>
</evidence>
<keyword evidence="9" id="KW-0492">Microsome</keyword>
<evidence type="ECO:0000256" key="16">
    <source>
        <dbReference type="RuleBase" id="RU000461"/>
    </source>
</evidence>
<evidence type="ECO:0000256" key="4">
    <source>
        <dbReference type="ARBA" id="ARBA00010617"/>
    </source>
</evidence>
<evidence type="ECO:0000313" key="17">
    <source>
        <dbReference type="EMBL" id="CAK1546273.1"/>
    </source>
</evidence>
<evidence type="ECO:0000313" key="18">
    <source>
        <dbReference type="Proteomes" id="UP001497472"/>
    </source>
</evidence>
<keyword evidence="7 15" id="KW-0479">Metal-binding</keyword>
<dbReference type="EMBL" id="CAVLEF010000007">
    <property type="protein sequence ID" value="CAK1546273.1"/>
    <property type="molecule type" value="Genomic_DNA"/>
</dbReference>
<dbReference type="InterPro" id="IPR036396">
    <property type="entry name" value="Cyt_P450_sf"/>
</dbReference>
<keyword evidence="11 15" id="KW-0408">Iron</keyword>
<keyword evidence="18" id="KW-1185">Reference proteome</keyword>
<dbReference type="Pfam" id="PF00067">
    <property type="entry name" value="p450"/>
    <property type="match status" value="1"/>
</dbReference>
<evidence type="ECO:0000256" key="15">
    <source>
        <dbReference type="PIRSR" id="PIRSR602401-1"/>
    </source>
</evidence>
<dbReference type="InterPro" id="IPR017972">
    <property type="entry name" value="Cyt_P450_CS"/>
</dbReference>
<evidence type="ECO:0000256" key="8">
    <source>
        <dbReference type="ARBA" id="ARBA00022824"/>
    </source>
</evidence>
<dbReference type="InterPro" id="IPR050476">
    <property type="entry name" value="Insect_CytP450_Detox"/>
</dbReference>
<keyword evidence="13" id="KW-0472">Membrane</keyword>
<dbReference type="AlphaFoldDB" id="A0AAV1JA80"/>
<dbReference type="PANTHER" id="PTHR24292">
    <property type="entry name" value="CYTOCHROME P450"/>
    <property type="match status" value="1"/>
</dbReference>
<evidence type="ECO:0000256" key="14">
    <source>
        <dbReference type="ARBA" id="ARBA00047827"/>
    </source>
</evidence>
<dbReference type="InterPro" id="IPR002401">
    <property type="entry name" value="Cyt_P450_E_grp-I"/>
</dbReference>
<comment type="subcellular location">
    <subcellularLocation>
        <location evidence="3">Endoplasmic reticulum membrane</location>
        <topology evidence="3">Peripheral membrane protein</topology>
    </subcellularLocation>
    <subcellularLocation>
        <location evidence="2">Microsome membrane</location>
        <topology evidence="2">Peripheral membrane protein</topology>
    </subcellularLocation>
</comment>
<keyword evidence="10 16" id="KW-0560">Oxidoreductase</keyword>
<name>A0AAV1JA80_9NEOP</name>
<evidence type="ECO:0000256" key="1">
    <source>
        <dbReference type="ARBA" id="ARBA00001971"/>
    </source>
</evidence>
<gene>
    <name evidence="17" type="ORF">LNINA_LOCUS5858</name>
</gene>
<dbReference type="GO" id="GO:0016712">
    <property type="term" value="F:oxidoreductase activity, acting on paired donors, with incorporation or reduction of molecular oxygen, reduced flavin or flavoprotein as one donor, and incorporation of one atom of oxygen"/>
    <property type="evidence" value="ECO:0007669"/>
    <property type="project" value="UniProtKB-EC"/>
</dbReference>
<dbReference type="Gene3D" id="1.10.630.10">
    <property type="entry name" value="Cytochrome P450"/>
    <property type="match status" value="1"/>
</dbReference>
<organism evidence="17 18">
    <name type="scientific">Leptosia nina</name>
    <dbReference type="NCBI Taxonomy" id="320188"/>
    <lineage>
        <taxon>Eukaryota</taxon>
        <taxon>Metazoa</taxon>
        <taxon>Ecdysozoa</taxon>
        <taxon>Arthropoda</taxon>
        <taxon>Hexapoda</taxon>
        <taxon>Insecta</taxon>
        <taxon>Pterygota</taxon>
        <taxon>Neoptera</taxon>
        <taxon>Endopterygota</taxon>
        <taxon>Lepidoptera</taxon>
        <taxon>Glossata</taxon>
        <taxon>Ditrysia</taxon>
        <taxon>Papilionoidea</taxon>
        <taxon>Pieridae</taxon>
        <taxon>Pierinae</taxon>
        <taxon>Leptosia</taxon>
    </lineage>
</organism>
<dbReference type="GO" id="GO:0005789">
    <property type="term" value="C:endoplasmic reticulum membrane"/>
    <property type="evidence" value="ECO:0007669"/>
    <property type="project" value="UniProtKB-SubCell"/>
</dbReference>
<comment type="catalytic activity">
    <reaction evidence="14">
        <text>an organic molecule + reduced [NADPH--hemoprotein reductase] + O2 = an alcohol + oxidized [NADPH--hemoprotein reductase] + H2O + H(+)</text>
        <dbReference type="Rhea" id="RHEA:17149"/>
        <dbReference type="Rhea" id="RHEA-COMP:11964"/>
        <dbReference type="Rhea" id="RHEA-COMP:11965"/>
        <dbReference type="ChEBI" id="CHEBI:15377"/>
        <dbReference type="ChEBI" id="CHEBI:15378"/>
        <dbReference type="ChEBI" id="CHEBI:15379"/>
        <dbReference type="ChEBI" id="CHEBI:30879"/>
        <dbReference type="ChEBI" id="CHEBI:57618"/>
        <dbReference type="ChEBI" id="CHEBI:58210"/>
        <dbReference type="ChEBI" id="CHEBI:142491"/>
        <dbReference type="EC" id="1.14.14.1"/>
    </reaction>
</comment>
<dbReference type="GO" id="GO:0005506">
    <property type="term" value="F:iron ion binding"/>
    <property type="evidence" value="ECO:0007669"/>
    <property type="project" value="InterPro"/>
</dbReference>
<evidence type="ECO:0000256" key="5">
    <source>
        <dbReference type="ARBA" id="ARBA00012109"/>
    </source>
</evidence>
<keyword evidence="6 15" id="KW-0349">Heme</keyword>
<evidence type="ECO:0000256" key="6">
    <source>
        <dbReference type="ARBA" id="ARBA00022617"/>
    </source>
</evidence>
<dbReference type="GO" id="GO:0020037">
    <property type="term" value="F:heme binding"/>
    <property type="evidence" value="ECO:0007669"/>
    <property type="project" value="InterPro"/>
</dbReference>
<keyword evidence="12 16" id="KW-0503">Monooxygenase</keyword>